<sequence length="314" mass="34808">MIEDSSVTDRFQLIVKPGQQRQVTISFTNFGSAPVQLTASPRNASTSDQGKLIYSNVVHAGDNKLQFAFTEMTKPKTIHLDAQETKDVSFTINVPKSPFIGLIMGGFYIYDPTQGPQAGSVAVPVWLTQTNKAVGGTLLLTGIHAKAVNEQPYMYVNLSNTQPGIMKNVVVHMKIRRNGFMEWLNLGLKPMTADLRYDTVAPNSAVPIAFNQKQTPIKAGNYVVDGTATAGKAKWKFGGTYSISKEQADRVNKASKNLIYDYTWAYLLGIVGLVVLIIIVLLLIHHQLKYRPRHLRKRGEGKKAVFVRKSKSNR</sequence>
<proteinExistence type="predicted"/>
<evidence type="ECO:0000259" key="2">
    <source>
        <dbReference type="Pfam" id="PF06030"/>
    </source>
</evidence>
<dbReference type="InterPro" id="IPR021759">
    <property type="entry name" value="WxLIP_HBD"/>
</dbReference>
<organism evidence="4 5">
    <name type="scientific">Schleiferilactobacillus shenzhenensis LY-73</name>
    <dbReference type="NCBI Taxonomy" id="1231336"/>
    <lineage>
        <taxon>Bacteria</taxon>
        <taxon>Bacillati</taxon>
        <taxon>Bacillota</taxon>
        <taxon>Bacilli</taxon>
        <taxon>Lactobacillales</taxon>
        <taxon>Lactobacillaceae</taxon>
        <taxon>Schleiferilactobacillus</taxon>
    </lineage>
</organism>
<keyword evidence="5" id="KW-1185">Reference proteome</keyword>
<dbReference type="AlphaFoldDB" id="U4TP83"/>
<evidence type="ECO:0000313" key="5">
    <source>
        <dbReference type="Proteomes" id="UP000030647"/>
    </source>
</evidence>
<dbReference type="EMBL" id="KI271618">
    <property type="protein sequence ID" value="ERL63708.1"/>
    <property type="molecule type" value="Genomic_DNA"/>
</dbReference>
<feature type="transmembrane region" description="Helical" evidence="1">
    <location>
        <begin position="264"/>
        <end position="284"/>
    </location>
</feature>
<dbReference type="STRING" id="1231336.L248_2248"/>
<reference evidence="5" key="1">
    <citation type="journal article" date="2013" name="Genome Announc.">
        <title>Whole-Genome Sequencing of Lactobacillus shenzhenensis Strain LY-73T.</title>
        <authorList>
            <person name="Lin Z."/>
            <person name="Liu Z."/>
            <person name="Yang R."/>
            <person name="Zou Y."/>
            <person name="Wan D."/>
            <person name="Chen J."/>
            <person name="Guo M."/>
            <person name="Zhao J."/>
            <person name="Fang C."/>
            <person name="Yang R."/>
            <person name="Liu F."/>
        </authorList>
    </citation>
    <scope>NUCLEOTIDE SEQUENCE [LARGE SCALE GENOMIC DNA]</scope>
    <source>
        <strain evidence="5">LY-73</strain>
    </source>
</reference>
<protein>
    <submittedName>
        <fullName evidence="4">Uncharacterized protein</fullName>
    </submittedName>
</protein>
<keyword evidence="1" id="KW-0472">Membrane</keyword>
<dbReference type="eggNOG" id="COG4072">
    <property type="taxonomic scope" value="Bacteria"/>
</dbReference>
<dbReference type="Proteomes" id="UP000030647">
    <property type="component" value="Unassembled WGS sequence"/>
</dbReference>
<dbReference type="InterPro" id="IPR010317">
    <property type="entry name" value="WxLIP_PGBD"/>
</dbReference>
<dbReference type="HOGENOM" id="CLU_838851_0_0_9"/>
<evidence type="ECO:0000259" key="3">
    <source>
        <dbReference type="Pfam" id="PF11797"/>
    </source>
</evidence>
<evidence type="ECO:0000313" key="4">
    <source>
        <dbReference type="EMBL" id="ERL63708.1"/>
    </source>
</evidence>
<evidence type="ECO:0000256" key="1">
    <source>
        <dbReference type="SAM" id="Phobius"/>
    </source>
</evidence>
<dbReference type="Pfam" id="PF11797">
    <property type="entry name" value="WxLIP_HBD"/>
    <property type="match status" value="1"/>
</dbReference>
<feature type="domain" description="WxL Interacting Protein host binding" evidence="3">
    <location>
        <begin position="121"/>
        <end position="253"/>
    </location>
</feature>
<keyword evidence="1" id="KW-0812">Transmembrane</keyword>
<feature type="domain" description="WxL Interacting Protein peptidoglycan binding" evidence="2">
    <location>
        <begin position="11"/>
        <end position="109"/>
    </location>
</feature>
<keyword evidence="1" id="KW-1133">Transmembrane helix</keyword>
<gene>
    <name evidence="4" type="ORF">L248_2248</name>
</gene>
<name>U4TP83_9LACO</name>
<dbReference type="Pfam" id="PF06030">
    <property type="entry name" value="WxLIP_PGBD"/>
    <property type="match status" value="1"/>
</dbReference>
<accession>U4TP83</accession>